<evidence type="ECO:0000256" key="2">
    <source>
        <dbReference type="SAM" id="Phobius"/>
    </source>
</evidence>
<dbReference type="InterPro" id="IPR009003">
    <property type="entry name" value="Peptidase_S1_PA"/>
</dbReference>
<feature type="transmembrane region" description="Helical" evidence="2">
    <location>
        <begin position="66"/>
        <end position="87"/>
    </location>
</feature>
<keyword evidence="1" id="KW-1015">Disulfide bond</keyword>
<dbReference type="PANTHER" id="PTHR24253">
    <property type="entry name" value="TRANSMEMBRANE PROTEASE SERINE"/>
    <property type="match status" value="1"/>
</dbReference>
<dbReference type="Gene3D" id="2.40.10.10">
    <property type="entry name" value="Trypsin-like serine proteases"/>
    <property type="match status" value="1"/>
</dbReference>
<dbReference type="AlphaFoldDB" id="A0A8C5N8F4"/>
<sequence length="183" mass="20463">MSLHLFRVTLEGLWSIKKAPLGSSQEWSVLALAVLGPISQESTPGFPDTSLGSTPTSNQTDQALHYLNFIYLLILYMLVFNHMYAIFSHSSSPDFREWTVNVGRQLSNDFELSLSVTNISITNMSSSNIALIQLTKPVSFSDYVQPLCVDINDDLTFPSGTECWVTGWLMESRRKRKGSFSAN</sequence>
<dbReference type="GO" id="GO:0006508">
    <property type="term" value="P:proteolysis"/>
    <property type="evidence" value="ECO:0007669"/>
    <property type="project" value="InterPro"/>
</dbReference>
<dbReference type="InterPro" id="IPR001254">
    <property type="entry name" value="Trypsin_dom"/>
</dbReference>
<dbReference type="Ensembl" id="ENSGWIT00000039909.1">
    <property type="protein sequence ID" value="ENSGWIP00000036625.1"/>
    <property type="gene ID" value="ENSGWIG00000018849.1"/>
</dbReference>
<evidence type="ECO:0000256" key="1">
    <source>
        <dbReference type="ARBA" id="ARBA00023157"/>
    </source>
</evidence>
<dbReference type="SUPFAM" id="SSF50494">
    <property type="entry name" value="Trypsin-like serine proteases"/>
    <property type="match status" value="1"/>
</dbReference>
<protein>
    <recommendedName>
        <fullName evidence="3">Peptidase S1 domain-containing protein</fullName>
    </recommendedName>
</protein>
<dbReference type="Pfam" id="PF00089">
    <property type="entry name" value="Trypsin"/>
    <property type="match status" value="1"/>
</dbReference>
<keyword evidence="2" id="KW-1133">Transmembrane helix</keyword>
<accession>A0A8C5N8F4</accession>
<name>A0A8C5N8F4_GOUWI</name>
<proteinExistence type="predicted"/>
<dbReference type="InterPro" id="IPR043504">
    <property type="entry name" value="Peptidase_S1_PA_chymotrypsin"/>
</dbReference>
<feature type="domain" description="Peptidase S1" evidence="3">
    <location>
        <begin position="101"/>
        <end position="168"/>
    </location>
</feature>
<dbReference type="GO" id="GO:0004252">
    <property type="term" value="F:serine-type endopeptidase activity"/>
    <property type="evidence" value="ECO:0007669"/>
    <property type="project" value="InterPro"/>
</dbReference>
<keyword evidence="2" id="KW-0812">Transmembrane</keyword>
<evidence type="ECO:0000259" key="3">
    <source>
        <dbReference type="Pfam" id="PF00089"/>
    </source>
</evidence>
<dbReference type="PANTHER" id="PTHR24253:SF127">
    <property type="entry name" value="SERINE PROTEASE 27-LIKE"/>
    <property type="match status" value="1"/>
</dbReference>
<organism evidence="4 5">
    <name type="scientific">Gouania willdenowi</name>
    <name type="common">Blunt-snouted clingfish</name>
    <name type="synonym">Lepadogaster willdenowi</name>
    <dbReference type="NCBI Taxonomy" id="441366"/>
    <lineage>
        <taxon>Eukaryota</taxon>
        <taxon>Metazoa</taxon>
        <taxon>Chordata</taxon>
        <taxon>Craniata</taxon>
        <taxon>Vertebrata</taxon>
        <taxon>Euteleostomi</taxon>
        <taxon>Actinopterygii</taxon>
        <taxon>Neopterygii</taxon>
        <taxon>Teleostei</taxon>
        <taxon>Neoteleostei</taxon>
        <taxon>Acanthomorphata</taxon>
        <taxon>Ovalentaria</taxon>
        <taxon>Blenniimorphae</taxon>
        <taxon>Blenniiformes</taxon>
        <taxon>Gobiesocoidei</taxon>
        <taxon>Gobiesocidae</taxon>
        <taxon>Gobiesocinae</taxon>
        <taxon>Gouania</taxon>
    </lineage>
</organism>
<evidence type="ECO:0000313" key="4">
    <source>
        <dbReference type="Ensembl" id="ENSGWIP00000036625.1"/>
    </source>
</evidence>
<reference evidence="4" key="3">
    <citation type="submission" date="2025-09" db="UniProtKB">
        <authorList>
            <consortium name="Ensembl"/>
        </authorList>
    </citation>
    <scope>IDENTIFICATION</scope>
</reference>
<keyword evidence="5" id="KW-1185">Reference proteome</keyword>
<reference evidence="4" key="2">
    <citation type="submission" date="2025-08" db="UniProtKB">
        <authorList>
            <consortium name="Ensembl"/>
        </authorList>
    </citation>
    <scope>IDENTIFICATION</scope>
</reference>
<evidence type="ECO:0000313" key="5">
    <source>
        <dbReference type="Proteomes" id="UP000694680"/>
    </source>
</evidence>
<dbReference type="Proteomes" id="UP000694680">
    <property type="component" value="Chromosome 19"/>
</dbReference>
<reference evidence="4" key="1">
    <citation type="submission" date="2020-06" db="EMBL/GenBank/DDBJ databases">
        <authorList>
            <consortium name="Wellcome Sanger Institute Data Sharing"/>
        </authorList>
    </citation>
    <scope>NUCLEOTIDE SEQUENCE [LARGE SCALE GENOMIC DNA]</scope>
</reference>
<keyword evidence="2" id="KW-0472">Membrane</keyword>